<sequence>MVKSKKKESSFKTYKKILGKDSSFKLKEAYSKIRTKLMFTENEDGGTVYAVVSTDMNEGKTLNSINIATSFAMAGKRTLLIDCDMRNPAVHCYLRLSEVSGLSEILARIEKKINIVHTEQENLFVLKAGVVPPNPSELLGGRLFGELIAQFRKRFDYIILDMPPVGVVADAAIVSSYVDGYVFVVRTMYKDLGEIRKAMEMLQSVQGKIAGFVLNDVEGKNDTDHTYGKYGYDYGSRNNE</sequence>
<dbReference type="SUPFAM" id="SSF52540">
    <property type="entry name" value="P-loop containing nucleoside triphosphate hydrolases"/>
    <property type="match status" value="1"/>
</dbReference>
<dbReference type="EMBL" id="WWSH01000002">
    <property type="protein sequence ID" value="MZK09539.1"/>
    <property type="molecule type" value="Genomic_DNA"/>
</dbReference>
<dbReference type="NCBIfam" id="TIGR01007">
    <property type="entry name" value="eps_fam"/>
    <property type="match status" value="1"/>
</dbReference>
<feature type="domain" description="AAA" evidence="9">
    <location>
        <begin position="59"/>
        <end position="205"/>
    </location>
</feature>
<dbReference type="RefSeq" id="WP_055180763.1">
    <property type="nucleotide sequence ID" value="NZ_CABIWY010000002.1"/>
</dbReference>
<dbReference type="Gene3D" id="3.40.50.300">
    <property type="entry name" value="P-loop containing nucleotide triphosphate hydrolases"/>
    <property type="match status" value="1"/>
</dbReference>
<dbReference type="AlphaFoldDB" id="A0A173XUJ1"/>
<protein>
    <recommendedName>
        <fullName evidence="2">non-specific protein-tyrosine kinase</fullName>
        <ecNumber evidence="2">2.7.10.2</ecNumber>
    </recommendedName>
</protein>
<reference evidence="11 13" key="2">
    <citation type="journal article" date="2019" name="Nat. Med.">
        <title>A library of human gut bacterial isolates paired with longitudinal multiomics data enables mechanistic microbiome research.</title>
        <authorList>
            <person name="Poyet M."/>
            <person name="Groussin M."/>
            <person name="Gibbons S.M."/>
            <person name="Avila-Pacheco J."/>
            <person name="Jiang X."/>
            <person name="Kearney S.M."/>
            <person name="Perrotta A.R."/>
            <person name="Berdy B."/>
            <person name="Zhao S."/>
            <person name="Lieberman T.D."/>
            <person name="Swanson P.K."/>
            <person name="Smith M."/>
            <person name="Roesemann S."/>
            <person name="Alexander J.E."/>
            <person name="Rich S.A."/>
            <person name="Livny J."/>
            <person name="Vlamakis H."/>
            <person name="Clish C."/>
            <person name="Bullock K."/>
            <person name="Deik A."/>
            <person name="Scott J."/>
            <person name="Pierce K.A."/>
            <person name="Xavier R.J."/>
            <person name="Alm E.J."/>
        </authorList>
    </citation>
    <scope>NUCLEOTIDE SEQUENCE [LARGE SCALE GENOMIC DNA]</scope>
    <source>
        <strain evidence="11 13">BIOML-A1</strain>
    </source>
</reference>
<evidence type="ECO:0000256" key="4">
    <source>
        <dbReference type="ARBA" id="ARBA00022741"/>
    </source>
</evidence>
<dbReference type="GO" id="GO:0004715">
    <property type="term" value="F:non-membrane spanning protein tyrosine kinase activity"/>
    <property type="evidence" value="ECO:0007669"/>
    <property type="project" value="UniProtKB-EC"/>
</dbReference>
<evidence type="ECO:0000256" key="5">
    <source>
        <dbReference type="ARBA" id="ARBA00022777"/>
    </source>
</evidence>
<dbReference type="Pfam" id="PF13614">
    <property type="entry name" value="AAA_31"/>
    <property type="match status" value="1"/>
</dbReference>
<keyword evidence="7" id="KW-0829">Tyrosine-protein kinase</keyword>
<keyword evidence="5 10" id="KW-0418">Kinase</keyword>
<evidence type="ECO:0000313" key="13">
    <source>
        <dbReference type="Proteomes" id="UP000449249"/>
    </source>
</evidence>
<evidence type="ECO:0000256" key="2">
    <source>
        <dbReference type="ARBA" id="ARBA00011903"/>
    </source>
</evidence>
<dbReference type="CDD" id="cd05387">
    <property type="entry name" value="BY-kinase"/>
    <property type="match status" value="1"/>
</dbReference>
<dbReference type="PANTHER" id="PTHR32309">
    <property type="entry name" value="TYROSINE-PROTEIN KINASE"/>
    <property type="match status" value="1"/>
</dbReference>
<dbReference type="EMBL" id="CYYY01000002">
    <property type="protein sequence ID" value="CUN55384.1"/>
    <property type="molecule type" value="Genomic_DNA"/>
</dbReference>
<dbReference type="InterPro" id="IPR025669">
    <property type="entry name" value="AAA_dom"/>
</dbReference>
<evidence type="ECO:0000256" key="3">
    <source>
        <dbReference type="ARBA" id="ARBA00022679"/>
    </source>
</evidence>
<dbReference type="PANTHER" id="PTHR32309:SF13">
    <property type="entry name" value="FERRIC ENTEROBACTIN TRANSPORT PROTEIN FEPE"/>
    <property type="match status" value="1"/>
</dbReference>
<gene>
    <name evidence="10" type="primary">cpsD</name>
    <name evidence="10" type="ORF">ERS852423_00824</name>
    <name evidence="11" type="ORF">GT576_04105</name>
</gene>
<evidence type="ECO:0000313" key="11">
    <source>
        <dbReference type="EMBL" id="MZK09539.1"/>
    </source>
</evidence>
<organism evidence="10 12">
    <name type="scientific">Dorea longicatena</name>
    <dbReference type="NCBI Taxonomy" id="88431"/>
    <lineage>
        <taxon>Bacteria</taxon>
        <taxon>Bacillati</taxon>
        <taxon>Bacillota</taxon>
        <taxon>Clostridia</taxon>
        <taxon>Lachnospirales</taxon>
        <taxon>Lachnospiraceae</taxon>
        <taxon>Dorea</taxon>
    </lineage>
</organism>
<dbReference type="InterPro" id="IPR005702">
    <property type="entry name" value="Wzc-like_C"/>
</dbReference>
<dbReference type="GO" id="GO:0005886">
    <property type="term" value="C:plasma membrane"/>
    <property type="evidence" value="ECO:0007669"/>
    <property type="project" value="TreeGrafter"/>
</dbReference>
<evidence type="ECO:0000256" key="8">
    <source>
        <dbReference type="ARBA" id="ARBA00051245"/>
    </source>
</evidence>
<dbReference type="GO" id="GO:0005524">
    <property type="term" value="F:ATP binding"/>
    <property type="evidence" value="ECO:0007669"/>
    <property type="project" value="UniProtKB-KW"/>
</dbReference>
<keyword evidence="6" id="KW-0067">ATP-binding</keyword>
<evidence type="ECO:0000256" key="1">
    <source>
        <dbReference type="ARBA" id="ARBA00007316"/>
    </source>
</evidence>
<dbReference type="InterPro" id="IPR027417">
    <property type="entry name" value="P-loop_NTPase"/>
</dbReference>
<accession>A0A173XUJ1</accession>
<dbReference type="Proteomes" id="UP000095439">
    <property type="component" value="Unassembled WGS sequence"/>
</dbReference>
<evidence type="ECO:0000256" key="7">
    <source>
        <dbReference type="ARBA" id="ARBA00023137"/>
    </source>
</evidence>
<comment type="catalytic activity">
    <reaction evidence="8">
        <text>L-tyrosyl-[protein] + ATP = O-phospho-L-tyrosyl-[protein] + ADP + H(+)</text>
        <dbReference type="Rhea" id="RHEA:10596"/>
        <dbReference type="Rhea" id="RHEA-COMP:10136"/>
        <dbReference type="Rhea" id="RHEA-COMP:20101"/>
        <dbReference type="ChEBI" id="CHEBI:15378"/>
        <dbReference type="ChEBI" id="CHEBI:30616"/>
        <dbReference type="ChEBI" id="CHEBI:46858"/>
        <dbReference type="ChEBI" id="CHEBI:61978"/>
        <dbReference type="ChEBI" id="CHEBI:456216"/>
        <dbReference type="EC" id="2.7.10.2"/>
    </reaction>
</comment>
<dbReference type="InterPro" id="IPR050445">
    <property type="entry name" value="Bact_polysacc_biosynth/exp"/>
</dbReference>
<reference evidence="10 12" key="1">
    <citation type="submission" date="2015-09" db="EMBL/GenBank/DDBJ databases">
        <authorList>
            <consortium name="Pathogen Informatics"/>
        </authorList>
    </citation>
    <scope>NUCLEOTIDE SEQUENCE [LARGE SCALE GENOMIC DNA]</scope>
    <source>
        <strain evidence="10 12">2789STDY5608866</strain>
    </source>
</reference>
<proteinExistence type="inferred from homology"/>
<name>A0A173XUJ1_9FIRM</name>
<comment type="similarity">
    <text evidence="1">Belongs to the CpsD/CapB family.</text>
</comment>
<dbReference type="EC" id="2.7.10.2" evidence="2"/>
<evidence type="ECO:0000256" key="6">
    <source>
        <dbReference type="ARBA" id="ARBA00022840"/>
    </source>
</evidence>
<evidence type="ECO:0000313" key="12">
    <source>
        <dbReference type="Proteomes" id="UP000095439"/>
    </source>
</evidence>
<keyword evidence="3 10" id="KW-0808">Transferase</keyword>
<dbReference type="Proteomes" id="UP000449249">
    <property type="component" value="Unassembled WGS sequence"/>
</dbReference>
<evidence type="ECO:0000259" key="9">
    <source>
        <dbReference type="Pfam" id="PF13614"/>
    </source>
</evidence>
<evidence type="ECO:0000313" key="10">
    <source>
        <dbReference type="EMBL" id="CUN55384.1"/>
    </source>
</evidence>
<keyword evidence="4" id="KW-0547">Nucleotide-binding</keyword>